<dbReference type="Proteomes" id="UP000738349">
    <property type="component" value="Unassembled WGS sequence"/>
</dbReference>
<keyword evidence="4" id="KW-1185">Reference proteome</keyword>
<dbReference type="Pfam" id="PF15979">
    <property type="entry name" value="Glyco_hydro_115"/>
    <property type="match status" value="1"/>
</dbReference>
<dbReference type="PANTHER" id="PTHR37842">
    <property type="match status" value="1"/>
</dbReference>
<proteinExistence type="predicted"/>
<evidence type="ECO:0000313" key="4">
    <source>
        <dbReference type="Proteomes" id="UP000738349"/>
    </source>
</evidence>
<dbReference type="Gene3D" id="1.20.58.2150">
    <property type="match status" value="1"/>
</dbReference>
<dbReference type="EMBL" id="JAGMUV010000017">
    <property type="protein sequence ID" value="KAH7131150.1"/>
    <property type="molecule type" value="Genomic_DNA"/>
</dbReference>
<dbReference type="InterPro" id="IPR031924">
    <property type="entry name" value="GH115"/>
</dbReference>
<organism evidence="3 4">
    <name type="scientific">Dactylonectria macrodidyma</name>
    <dbReference type="NCBI Taxonomy" id="307937"/>
    <lineage>
        <taxon>Eukaryota</taxon>
        <taxon>Fungi</taxon>
        <taxon>Dikarya</taxon>
        <taxon>Ascomycota</taxon>
        <taxon>Pezizomycotina</taxon>
        <taxon>Sordariomycetes</taxon>
        <taxon>Hypocreomycetidae</taxon>
        <taxon>Hypocreales</taxon>
        <taxon>Nectriaceae</taxon>
        <taxon>Dactylonectria</taxon>
    </lineage>
</organism>
<dbReference type="GO" id="GO:0016787">
    <property type="term" value="F:hydrolase activity"/>
    <property type="evidence" value="ECO:0007669"/>
    <property type="project" value="UniProtKB-KW"/>
</dbReference>
<reference evidence="3" key="1">
    <citation type="journal article" date="2021" name="Nat. Commun.">
        <title>Genetic determinants of endophytism in the Arabidopsis root mycobiome.</title>
        <authorList>
            <person name="Mesny F."/>
            <person name="Miyauchi S."/>
            <person name="Thiergart T."/>
            <person name="Pickel B."/>
            <person name="Atanasova L."/>
            <person name="Karlsson M."/>
            <person name="Huettel B."/>
            <person name="Barry K.W."/>
            <person name="Haridas S."/>
            <person name="Chen C."/>
            <person name="Bauer D."/>
            <person name="Andreopoulos W."/>
            <person name="Pangilinan J."/>
            <person name="LaButti K."/>
            <person name="Riley R."/>
            <person name="Lipzen A."/>
            <person name="Clum A."/>
            <person name="Drula E."/>
            <person name="Henrissat B."/>
            <person name="Kohler A."/>
            <person name="Grigoriev I.V."/>
            <person name="Martin F.M."/>
            <person name="Hacquard S."/>
        </authorList>
    </citation>
    <scope>NUCLEOTIDE SEQUENCE</scope>
    <source>
        <strain evidence="3">MPI-CAGE-AT-0147</strain>
    </source>
</reference>
<gene>
    <name evidence="3" type="ORF">EDB81DRAFT_906025</name>
</gene>
<evidence type="ECO:0000313" key="3">
    <source>
        <dbReference type="EMBL" id="KAH7131150.1"/>
    </source>
</evidence>
<dbReference type="AlphaFoldDB" id="A0A9P9IU38"/>
<accession>A0A9P9IU38</accession>
<dbReference type="InterPro" id="IPR029018">
    <property type="entry name" value="Hex-like_dom2"/>
</dbReference>
<protein>
    <recommendedName>
        <fullName evidence="2">Gylcosyl hydrolase 115 C-terminal domain-containing protein</fullName>
    </recommendedName>
</protein>
<dbReference type="InterPro" id="IPR041437">
    <property type="entry name" value="GH115_C"/>
</dbReference>
<dbReference type="Gene3D" id="3.20.20.520">
    <property type="entry name" value="Glycosyl hydrolase family 115"/>
    <property type="match status" value="1"/>
</dbReference>
<sequence>MDSYSEVRRSGRFRLCLAASAQPDILVFQRGLSNHRLASQNSAPDIWVDSADFKGIQRAARDVALDFGRVVGANGTVRLVKTSDTPSSSAPLIIAGALGNSALIDGLVAKGKLDVSEIKGKWEAYTTTFVKAPKEDIPWALVVAGSDQRGTIFGLYDISETIGVSPWYWWADVPPKKKSSIWVQETQKIQGSPSVKYRGFFINDEAPALTSWAEPRFRRTANGRPFTGEFYKLIFELCLRLRANYIWPAMWGSMFYVDDVDNGPNANDYGVFIGTSHHEPMARAETEQQQMLEGSWDWVGNKEAITKFFKEGAERAKDWVTIFTMGMRGAGDVESPTLTPESLEEILQVQQSILKDVRNVSDLGEVPQTWVLYKEVGRYYQAGMEVPDTVTLLWTDDNAGNLLRTPLANETDREAGAGVYYHFDYVGAPRSYKWINTIQLVKTWEQMHLAYEKGAREIWIANVGDLKPLEIPMTHFLDMAYDMSKYTTPDSTTDWIRRWAIREFGKASIADTVAYILNTYGKLLIRRKYELLSREPFAYSVANYDEAERVLKEWTSLLDVTQGVYDGLPQDAQIPFFEMVLHPVLAGKTVIELYIKAALNAWRHSQRRSSTDRLANDVYKLFAQDSEITDRYHSLKDGKWDPILNQTHIGYTFWNEPPANTMPNVSYHTTENVPESGIMGVSVQGSNKSSPGDSEPILSSVDPYLPPTETRYIDIFTRKNGTFSYQITPNVSYVSVSNSRGTLKAPGEKSDTRSLISVDWKRAPKGLSWVGLKVRDLNGRAITAVLPVNKTSVPGSFHGYVESGGVVSIEAEHYANAEKKSGLSYTTIPHYGRTLSGVKLWPATADSQTPSSAPKLTYSFYTFNTRSSARIMVFLGATLNHDPSRPLKYAFSVDGSNPVAVQPVPTTPMGSVPGGWEDAVIPGGWTSISTVKLPSGQHTLSLWLLEPGVVVQKLVVDVGGFKQSSLGPPESYKA</sequence>
<dbReference type="Pfam" id="PF17829">
    <property type="entry name" value="GH115_C"/>
    <property type="match status" value="1"/>
</dbReference>
<feature type="domain" description="Gylcosyl hydrolase 115 C-terminal" evidence="2">
    <location>
        <begin position="799"/>
        <end position="970"/>
    </location>
</feature>
<keyword evidence="1" id="KW-0378">Hydrolase</keyword>
<dbReference type="PANTHER" id="PTHR37842:SF2">
    <property type="entry name" value="GYLCOSYL HYDROLASE 115 C-TERMINAL DOMAIN-CONTAINING PROTEIN"/>
    <property type="match status" value="1"/>
</dbReference>
<dbReference type="InterPro" id="IPR042301">
    <property type="entry name" value="GH115_sf"/>
</dbReference>
<dbReference type="OrthoDB" id="4849794at2759"/>
<name>A0A9P9IU38_9HYPO</name>
<comment type="caution">
    <text evidence="3">The sequence shown here is derived from an EMBL/GenBank/DDBJ whole genome shotgun (WGS) entry which is preliminary data.</text>
</comment>
<evidence type="ECO:0000259" key="2">
    <source>
        <dbReference type="Pfam" id="PF17829"/>
    </source>
</evidence>
<evidence type="ECO:0000256" key="1">
    <source>
        <dbReference type="ARBA" id="ARBA00022801"/>
    </source>
</evidence>
<dbReference type="Gene3D" id="3.30.379.10">
    <property type="entry name" value="Chitobiase/beta-hexosaminidase domain 2-like"/>
    <property type="match status" value="1"/>
</dbReference>
<dbReference type="Gene3D" id="2.60.120.1620">
    <property type="match status" value="1"/>
</dbReference>